<feature type="compositionally biased region" description="Polar residues" evidence="1">
    <location>
        <begin position="793"/>
        <end position="807"/>
    </location>
</feature>
<feature type="region of interest" description="Disordered" evidence="1">
    <location>
        <begin position="129"/>
        <end position="228"/>
    </location>
</feature>
<feature type="compositionally biased region" description="Polar residues" evidence="1">
    <location>
        <begin position="93"/>
        <end position="110"/>
    </location>
</feature>
<dbReference type="Proteomes" id="UP000091956">
    <property type="component" value="Unassembled WGS sequence"/>
</dbReference>
<feature type="compositionally biased region" description="Polar residues" evidence="1">
    <location>
        <begin position="638"/>
        <end position="647"/>
    </location>
</feature>
<feature type="region of interest" description="Disordered" evidence="1">
    <location>
        <begin position="593"/>
        <end position="652"/>
    </location>
</feature>
<feature type="compositionally biased region" description="Basic residues" evidence="1">
    <location>
        <begin position="595"/>
        <end position="605"/>
    </location>
</feature>
<evidence type="ECO:0000313" key="3">
    <source>
        <dbReference type="Proteomes" id="UP000091956"/>
    </source>
</evidence>
<feature type="region of interest" description="Disordered" evidence="1">
    <location>
        <begin position="787"/>
        <end position="807"/>
    </location>
</feature>
<keyword evidence="3" id="KW-1185">Reference proteome</keyword>
<reference evidence="2 3" key="1">
    <citation type="submission" date="2016-03" db="EMBL/GenBank/DDBJ databases">
        <title>Comparative genomics of Pseudogymnoascus destructans, the fungus causing white-nose syndrome of bats.</title>
        <authorList>
            <person name="Palmer J.M."/>
            <person name="Drees K.P."/>
            <person name="Foster J.T."/>
            <person name="Lindner D.L."/>
        </authorList>
    </citation>
    <scope>NUCLEOTIDE SEQUENCE [LARGE SCALE GENOMIC DNA]</scope>
    <source>
        <strain evidence="2 3">UAMH 10579</strain>
    </source>
</reference>
<feature type="compositionally biased region" description="Polar residues" evidence="1">
    <location>
        <begin position="607"/>
        <end position="622"/>
    </location>
</feature>
<dbReference type="EMBL" id="KV460252">
    <property type="protein sequence ID" value="OBT93578.1"/>
    <property type="molecule type" value="Genomic_DNA"/>
</dbReference>
<dbReference type="STRING" id="342668.A0A1B8GCL3"/>
<sequence length="1117" mass="123697">MQSRVVYGNVYGNCSNVRRRQVASALTFSELRPTCISARRAIPRGGDQAIRWASLSSAAAVKAAHQSEAYEQPPEEDRLLHPITRPSLDYRHSTSGAQSVSPPQQSTTGVASEFRVRGNKAPISRAAIVASKFRTNRPPNSVASGERDRTPMSRATVASNLRAKKNRPANSTDYKPNSLDIKKDNSGLEHVSAQRASLLHSSKKPDRQVNIRPRSNRQLKSQRPSPSQIITAWQSGTINFLSSGDVEGWSKSDALTSIFVQYMKYMESPHLPQFSQANPDQLERLLRPSEPFFTEDITASLQKHGCTPQDVRGWAWIVLAPNAHVAAERYLSADTTFPPVAILTNILRMKKMHIKTLRQLVFRVSTMLTKVSTSPTSKNRGILEDNSFQTVVCGLLRHAREIDPLSFTGIARLVSQYCGIVTCISDEARGFGGKEYTRLTNICRTVICRLSIPAAKSPYASMGYAWEAQQVILEAGNSLQPALELDARSYQAIACVLLADKKTEAETEAVAHLHRSWPPWKKVLDGMDARRQPEDDASRATRVLENMKSAGYPPTSFENAISILAGRDTDGTPAIPTRTIMHLVRQKLSKDIRHNKPLQPAHKRPSNVASKQPSKPIQNSASEPALTNPLKSAGERTPASNGNNSAGKSPAEWAARIRATRDVQEAWAAFRAYQGLPSQAMFHEMFLKLIYDKVNRLRPRMHHPAPGDGFEVFPVENDNLSDFEIERKAPPDVRGLYELMRAAQLTATDRTLRHLLAQADSISWALRLLLDSGLPSDAVSALVRGNDRKSRHSFPSETSPASPNSLNQKETALARVPHGIFTAHIKLLARLSLSTPHPRQTPPITHLHTALTLLKSHPSPPNSAWHAFLRAAAAPKTLAQPNNTSPDTALLRTYNHRSAPYWNSVVRETVAHLREGEGDVNPDIFQYAAYALYSTIFAARRRDVAGAHEEAEKSLPALHELWDAITEPSEDVGGVGGEMVHQVMGTHVLAYLRVLAIADADEEIEKVLEWMVRYQSTLGVVGRTRGNGIASLRRVIVAVRAYSERRDAERERDGEGESFEGEDEGMTQRLVALAEEIEEEWGGWPREEEVEEYFREGEERYGGGFGEGEWVVGGLVG</sequence>
<name>A0A1B8GCL3_9PEZI</name>
<dbReference type="OrthoDB" id="410701at2759"/>
<feature type="compositionally biased region" description="Polar residues" evidence="1">
    <location>
        <begin position="216"/>
        <end position="228"/>
    </location>
</feature>
<feature type="region of interest" description="Disordered" evidence="1">
    <location>
        <begin position="87"/>
        <end position="117"/>
    </location>
</feature>
<reference evidence="3" key="2">
    <citation type="journal article" date="2018" name="Nat. Commun.">
        <title>Extreme sensitivity to ultraviolet light in the fungal pathogen causing white-nose syndrome of bats.</title>
        <authorList>
            <person name="Palmer J.M."/>
            <person name="Drees K.P."/>
            <person name="Foster J.T."/>
            <person name="Lindner D.L."/>
        </authorList>
    </citation>
    <scope>NUCLEOTIDE SEQUENCE [LARGE SCALE GENOMIC DNA]</scope>
    <source>
        <strain evidence="3">UAMH 10579</strain>
    </source>
</reference>
<evidence type="ECO:0000256" key="1">
    <source>
        <dbReference type="SAM" id="MobiDB-lite"/>
    </source>
</evidence>
<dbReference type="RefSeq" id="XP_018127311.1">
    <property type="nucleotide sequence ID" value="XM_018277743.2"/>
</dbReference>
<dbReference type="GeneID" id="28841703"/>
<protein>
    <submittedName>
        <fullName evidence="2">Uncharacterized protein</fullName>
    </submittedName>
</protein>
<dbReference type="AlphaFoldDB" id="A0A1B8GCL3"/>
<proteinExistence type="predicted"/>
<gene>
    <name evidence="2" type="ORF">VE01_08317</name>
</gene>
<organism evidence="2 3">
    <name type="scientific">Pseudogymnoascus verrucosus</name>
    <dbReference type="NCBI Taxonomy" id="342668"/>
    <lineage>
        <taxon>Eukaryota</taxon>
        <taxon>Fungi</taxon>
        <taxon>Dikarya</taxon>
        <taxon>Ascomycota</taxon>
        <taxon>Pezizomycotina</taxon>
        <taxon>Leotiomycetes</taxon>
        <taxon>Thelebolales</taxon>
        <taxon>Thelebolaceae</taxon>
        <taxon>Pseudogymnoascus</taxon>
    </lineage>
</organism>
<accession>A0A1B8GCL3</accession>
<evidence type="ECO:0000313" key="2">
    <source>
        <dbReference type="EMBL" id="OBT93578.1"/>
    </source>
</evidence>